<sequence>MCTGFAGILAQPVTTGTVSTPANIQASMMPTYAQIASCPPSPRPRSLSLICPTSPTGNMKTVQTVRHSIHAPPGVNAPIATPTFIADEGYLDDGFTLVEKKKKDKGKAKDNQVPFVNGSSIATPSTSAPFLHTPPRPAFQSSHDPRTELARPGTIAAMPTTADVISLAPPLSFTLVESPASTSNLPSGIPVPNASLQQVSLQTGPGTGVAIETNTTGTSNEELRKRKRARTEEPTTGDELLRTTTSPAWDESAPDITMDASGSNTPPLTLHPVETMPPVID</sequence>
<evidence type="ECO:0000313" key="2">
    <source>
        <dbReference type="EMBL" id="THU75949.1"/>
    </source>
</evidence>
<accession>A0A4S8KKF5</accession>
<reference evidence="2 3" key="1">
    <citation type="journal article" date="2019" name="Nat. Ecol. Evol.">
        <title>Megaphylogeny resolves global patterns of mushroom evolution.</title>
        <authorList>
            <person name="Varga T."/>
            <person name="Krizsan K."/>
            <person name="Foldi C."/>
            <person name="Dima B."/>
            <person name="Sanchez-Garcia M."/>
            <person name="Sanchez-Ramirez S."/>
            <person name="Szollosi G.J."/>
            <person name="Szarkandi J.G."/>
            <person name="Papp V."/>
            <person name="Albert L."/>
            <person name="Andreopoulos W."/>
            <person name="Angelini C."/>
            <person name="Antonin V."/>
            <person name="Barry K.W."/>
            <person name="Bougher N.L."/>
            <person name="Buchanan P."/>
            <person name="Buyck B."/>
            <person name="Bense V."/>
            <person name="Catcheside P."/>
            <person name="Chovatia M."/>
            <person name="Cooper J."/>
            <person name="Damon W."/>
            <person name="Desjardin D."/>
            <person name="Finy P."/>
            <person name="Geml J."/>
            <person name="Haridas S."/>
            <person name="Hughes K."/>
            <person name="Justo A."/>
            <person name="Karasinski D."/>
            <person name="Kautmanova I."/>
            <person name="Kiss B."/>
            <person name="Kocsube S."/>
            <person name="Kotiranta H."/>
            <person name="LaButti K.M."/>
            <person name="Lechner B.E."/>
            <person name="Liimatainen K."/>
            <person name="Lipzen A."/>
            <person name="Lukacs Z."/>
            <person name="Mihaltcheva S."/>
            <person name="Morgado L.N."/>
            <person name="Niskanen T."/>
            <person name="Noordeloos M.E."/>
            <person name="Ohm R.A."/>
            <person name="Ortiz-Santana B."/>
            <person name="Ovrebo C."/>
            <person name="Racz N."/>
            <person name="Riley R."/>
            <person name="Savchenko A."/>
            <person name="Shiryaev A."/>
            <person name="Soop K."/>
            <person name="Spirin V."/>
            <person name="Szebenyi C."/>
            <person name="Tomsovsky M."/>
            <person name="Tulloss R.E."/>
            <person name="Uehling J."/>
            <person name="Grigoriev I.V."/>
            <person name="Vagvolgyi C."/>
            <person name="Papp T."/>
            <person name="Martin F.M."/>
            <person name="Miettinen O."/>
            <person name="Hibbett D.S."/>
            <person name="Nagy L.G."/>
        </authorList>
    </citation>
    <scope>NUCLEOTIDE SEQUENCE [LARGE SCALE GENOMIC DNA]</scope>
    <source>
        <strain evidence="2 3">CBS 962.96</strain>
    </source>
</reference>
<name>A0A4S8KKF5_DENBC</name>
<protein>
    <submittedName>
        <fullName evidence="2">Uncharacterized protein</fullName>
    </submittedName>
</protein>
<feature type="region of interest" description="Disordered" evidence="1">
    <location>
        <begin position="208"/>
        <end position="281"/>
    </location>
</feature>
<dbReference type="Proteomes" id="UP000297245">
    <property type="component" value="Unassembled WGS sequence"/>
</dbReference>
<evidence type="ECO:0000313" key="3">
    <source>
        <dbReference type="Proteomes" id="UP000297245"/>
    </source>
</evidence>
<dbReference type="EMBL" id="ML181344">
    <property type="protein sequence ID" value="THU75949.1"/>
    <property type="molecule type" value="Genomic_DNA"/>
</dbReference>
<organism evidence="2 3">
    <name type="scientific">Dendrothele bispora (strain CBS 962.96)</name>
    <dbReference type="NCBI Taxonomy" id="1314807"/>
    <lineage>
        <taxon>Eukaryota</taxon>
        <taxon>Fungi</taxon>
        <taxon>Dikarya</taxon>
        <taxon>Basidiomycota</taxon>
        <taxon>Agaricomycotina</taxon>
        <taxon>Agaricomycetes</taxon>
        <taxon>Agaricomycetidae</taxon>
        <taxon>Agaricales</taxon>
        <taxon>Agaricales incertae sedis</taxon>
        <taxon>Dendrothele</taxon>
    </lineage>
</organism>
<proteinExistence type="predicted"/>
<gene>
    <name evidence="2" type="ORF">K435DRAFT_879942</name>
</gene>
<dbReference type="AlphaFoldDB" id="A0A4S8KKF5"/>
<keyword evidence="3" id="KW-1185">Reference proteome</keyword>
<evidence type="ECO:0000256" key="1">
    <source>
        <dbReference type="SAM" id="MobiDB-lite"/>
    </source>
</evidence>